<gene>
    <name evidence="7" type="ORF">BLNAU_10577</name>
</gene>
<evidence type="ECO:0000313" key="8">
    <source>
        <dbReference type="Proteomes" id="UP001281761"/>
    </source>
</evidence>
<feature type="compositionally biased region" description="Basic and acidic residues" evidence="5">
    <location>
        <begin position="327"/>
        <end position="356"/>
    </location>
</feature>
<evidence type="ECO:0000256" key="5">
    <source>
        <dbReference type="SAM" id="MobiDB-lite"/>
    </source>
</evidence>
<dbReference type="EMBL" id="JARBJD010000078">
    <property type="protein sequence ID" value="KAK2954409.1"/>
    <property type="molecule type" value="Genomic_DNA"/>
</dbReference>
<dbReference type="InterPro" id="IPR043136">
    <property type="entry name" value="B30.2/SPRY_sf"/>
</dbReference>
<dbReference type="SUPFAM" id="SSF49899">
    <property type="entry name" value="Concanavalin A-like lectins/glucanases"/>
    <property type="match status" value="1"/>
</dbReference>
<name>A0ABQ9XRD2_9EUKA</name>
<dbReference type="PANTHER" id="PTHR43671:SF106">
    <property type="entry name" value="NIMA-LIKE KINASE"/>
    <property type="match status" value="1"/>
</dbReference>
<feature type="compositionally biased region" description="Acidic residues" evidence="5">
    <location>
        <begin position="386"/>
        <end position="395"/>
    </location>
</feature>
<keyword evidence="8" id="KW-1185">Reference proteome</keyword>
<dbReference type="GO" id="GO:0004674">
    <property type="term" value="F:protein serine/threonine kinase activity"/>
    <property type="evidence" value="ECO:0007669"/>
    <property type="project" value="UniProtKB-KW"/>
</dbReference>
<comment type="caution">
    <text evidence="7">The sequence shown here is derived from an EMBL/GenBank/DDBJ whole genome shotgun (WGS) entry which is preliminary data.</text>
</comment>
<dbReference type="InterPro" id="IPR000719">
    <property type="entry name" value="Prot_kinase_dom"/>
</dbReference>
<dbReference type="Gene3D" id="1.10.510.10">
    <property type="entry name" value="Transferase(Phosphotransferase) domain 1"/>
    <property type="match status" value="1"/>
</dbReference>
<evidence type="ECO:0000256" key="1">
    <source>
        <dbReference type="ARBA" id="ARBA00022679"/>
    </source>
</evidence>
<keyword evidence="7" id="KW-0723">Serine/threonine-protein kinase</keyword>
<dbReference type="Proteomes" id="UP001281761">
    <property type="component" value="Unassembled WGS sequence"/>
</dbReference>
<feature type="domain" description="Protein kinase" evidence="6">
    <location>
        <begin position="12"/>
        <end position="268"/>
    </location>
</feature>
<dbReference type="Gene3D" id="2.60.120.920">
    <property type="match status" value="1"/>
</dbReference>
<dbReference type="EC" id="2.7.11.1" evidence="7"/>
<dbReference type="PANTHER" id="PTHR43671">
    <property type="entry name" value="SERINE/THREONINE-PROTEIN KINASE NEK"/>
    <property type="match status" value="1"/>
</dbReference>
<evidence type="ECO:0000256" key="3">
    <source>
        <dbReference type="ARBA" id="ARBA00022777"/>
    </source>
</evidence>
<dbReference type="PROSITE" id="PS50011">
    <property type="entry name" value="PROTEIN_KINASE_DOM"/>
    <property type="match status" value="1"/>
</dbReference>
<feature type="compositionally biased region" description="Basic and acidic residues" evidence="5">
    <location>
        <begin position="364"/>
        <end position="385"/>
    </location>
</feature>
<keyword evidence="3 7" id="KW-0418">Kinase</keyword>
<protein>
    <submittedName>
        <fullName evidence="7">Serine/threonine protein kinase</fullName>
        <ecNumber evidence="7">2.7.11.1</ecNumber>
    </submittedName>
</protein>
<dbReference type="InterPro" id="IPR011009">
    <property type="entry name" value="Kinase-like_dom_sf"/>
</dbReference>
<organism evidence="7 8">
    <name type="scientific">Blattamonas nauphoetae</name>
    <dbReference type="NCBI Taxonomy" id="2049346"/>
    <lineage>
        <taxon>Eukaryota</taxon>
        <taxon>Metamonada</taxon>
        <taxon>Preaxostyla</taxon>
        <taxon>Oxymonadida</taxon>
        <taxon>Blattamonas</taxon>
    </lineage>
</organism>
<dbReference type="SUPFAM" id="SSF56112">
    <property type="entry name" value="Protein kinase-like (PK-like)"/>
    <property type="match status" value="1"/>
</dbReference>
<evidence type="ECO:0000313" key="7">
    <source>
        <dbReference type="EMBL" id="KAK2954409.1"/>
    </source>
</evidence>
<keyword evidence="2" id="KW-0547">Nucleotide-binding</keyword>
<dbReference type="InterPro" id="IPR013320">
    <property type="entry name" value="ConA-like_dom_sf"/>
</dbReference>
<evidence type="ECO:0000256" key="4">
    <source>
        <dbReference type="ARBA" id="ARBA00022840"/>
    </source>
</evidence>
<sequence length="689" mass="79736">MHHRKESRMKHYKVERTVSEHHGVTLLQAIHRSDGTEYALHSCNVDPDYAAVLFEPHMVTFSKFSSPFLLNITSWIQEDKKYWIIREWSDHPSLREHVASLWKEDGQIKESSIWDIVTTTCLSLYFLHMNGVVHYHLTMDNIFVESSMLARISDFNHYRWHEDPDSMGPFYIAAMAPELFHDHPTYTPKSDLWALGCILYEIVMQKPPFYSDDSSELRRLIEEEDPQPLPRWISPDLSTLIYSLLNKDPMERPNIESIMQLPKPQQRLGQIVPKLFPQMGELLREQKSAFLQLETVKNELAKYEGILGAIRIDPSLQFPIPPYPPEWQRKREREKEKERALQKQRNEEERLRERAEAAAGKDGLPSKDSDKPKKKDKEKSKKDEGPSQEELERESEEPRSEFATERDISDAVRYLVRIDHNLKSQLPRLTPSQMSALTLWKGMNTLTTKVRDVPLLGLRHNIKPLLPENAKIRIEGNRLSTKQNTPLYIKLDPLIKSGIWRLDMGYVASVDTRWIGICDADFEFPENYEVGQDSHTAGYLGHTGGVWHNGKWRVGNHIYHDADVVGVEVNYDAEPPTCHFLLEEQYQPISFKFIPNEIRFFFCLQDPGTTVELLCLSRPYAQFIPPIEDSAQLAWARPIPPRQAKPSKKFQVEVKEVKSTKSVGDKGSDPTKPTAKGKKTQQSQPKKSQ</sequence>
<reference evidence="7 8" key="1">
    <citation type="journal article" date="2022" name="bioRxiv">
        <title>Genomics of Preaxostyla Flagellates Illuminates Evolutionary Transitions and the Path Towards Mitochondrial Loss.</title>
        <authorList>
            <person name="Novak L.V.F."/>
            <person name="Treitli S.C."/>
            <person name="Pyrih J."/>
            <person name="Halakuc P."/>
            <person name="Pipaliya S.V."/>
            <person name="Vacek V."/>
            <person name="Brzon O."/>
            <person name="Soukal P."/>
            <person name="Eme L."/>
            <person name="Dacks J.B."/>
            <person name="Karnkowska A."/>
            <person name="Elias M."/>
            <person name="Hampl V."/>
        </authorList>
    </citation>
    <scope>NUCLEOTIDE SEQUENCE [LARGE SCALE GENOMIC DNA]</scope>
    <source>
        <strain evidence="7">NAU3</strain>
        <tissue evidence="7">Gut</tissue>
    </source>
</reference>
<evidence type="ECO:0000256" key="2">
    <source>
        <dbReference type="ARBA" id="ARBA00022741"/>
    </source>
</evidence>
<feature type="compositionally biased region" description="Low complexity" evidence="5">
    <location>
        <begin position="680"/>
        <end position="689"/>
    </location>
</feature>
<feature type="compositionally biased region" description="Basic and acidic residues" evidence="5">
    <location>
        <begin position="650"/>
        <end position="669"/>
    </location>
</feature>
<evidence type="ECO:0000259" key="6">
    <source>
        <dbReference type="PROSITE" id="PS50011"/>
    </source>
</evidence>
<keyword evidence="1 7" id="KW-0808">Transferase</keyword>
<proteinExistence type="predicted"/>
<accession>A0ABQ9XRD2</accession>
<dbReference type="Pfam" id="PF00069">
    <property type="entry name" value="Pkinase"/>
    <property type="match status" value="1"/>
</dbReference>
<dbReference type="InterPro" id="IPR050660">
    <property type="entry name" value="NEK_Ser/Thr_kinase"/>
</dbReference>
<feature type="region of interest" description="Disordered" evidence="5">
    <location>
        <begin position="318"/>
        <end position="404"/>
    </location>
</feature>
<keyword evidence="4" id="KW-0067">ATP-binding</keyword>
<feature type="region of interest" description="Disordered" evidence="5">
    <location>
        <begin position="639"/>
        <end position="689"/>
    </location>
</feature>